<dbReference type="AlphaFoldDB" id="A0AA39Y1T4"/>
<name>A0AA39Y1T4_9PEZI</name>
<sequence>MDDRGLLLFLLLGGYLMVAKSKQEIVVLVHRSAGSWVQVSVSSLLGTQEVVVHLEGRGSLSKLACTEGVVSHRLKCPIGIRLHGGSNSIGVFEVNQRLPETTDLHQSFAEFLLMPDRHLVHRVFR</sequence>
<evidence type="ECO:0000256" key="1">
    <source>
        <dbReference type="SAM" id="SignalP"/>
    </source>
</evidence>
<feature type="chain" id="PRO_5041312544" description="Secreted protein" evidence="1">
    <location>
        <begin position="22"/>
        <end position="125"/>
    </location>
</feature>
<evidence type="ECO:0008006" key="4">
    <source>
        <dbReference type="Google" id="ProtNLM"/>
    </source>
</evidence>
<evidence type="ECO:0000313" key="3">
    <source>
        <dbReference type="Proteomes" id="UP001174936"/>
    </source>
</evidence>
<reference evidence="2" key="1">
    <citation type="submission" date="2023-06" db="EMBL/GenBank/DDBJ databases">
        <title>Genome-scale phylogeny and comparative genomics of the fungal order Sordariales.</title>
        <authorList>
            <consortium name="Lawrence Berkeley National Laboratory"/>
            <person name="Hensen N."/>
            <person name="Bonometti L."/>
            <person name="Westerberg I."/>
            <person name="Brannstrom I.O."/>
            <person name="Guillou S."/>
            <person name="Cros-Aarteil S."/>
            <person name="Calhoun S."/>
            <person name="Haridas S."/>
            <person name="Kuo A."/>
            <person name="Mondo S."/>
            <person name="Pangilinan J."/>
            <person name="Riley R."/>
            <person name="Labutti K."/>
            <person name="Andreopoulos B."/>
            <person name="Lipzen A."/>
            <person name="Chen C."/>
            <person name="Yanf M."/>
            <person name="Daum C."/>
            <person name="Ng V."/>
            <person name="Clum A."/>
            <person name="Steindorff A."/>
            <person name="Ohm R."/>
            <person name="Martin F."/>
            <person name="Silar P."/>
            <person name="Natvig D."/>
            <person name="Lalanne C."/>
            <person name="Gautier V."/>
            <person name="Ament-Velasquez S.L."/>
            <person name="Kruys A."/>
            <person name="Hutchinson M.I."/>
            <person name="Powell A.J."/>
            <person name="Barry K."/>
            <person name="Miller A.N."/>
            <person name="Grigoriev I.V."/>
            <person name="Debuchy R."/>
            <person name="Gladieux P."/>
            <person name="Thoren M.H."/>
            <person name="Johannesson H."/>
        </authorList>
    </citation>
    <scope>NUCLEOTIDE SEQUENCE</scope>
    <source>
        <strain evidence="2">SMH2532-1</strain>
    </source>
</reference>
<keyword evidence="3" id="KW-1185">Reference proteome</keyword>
<comment type="caution">
    <text evidence="2">The sequence shown here is derived from an EMBL/GenBank/DDBJ whole genome shotgun (WGS) entry which is preliminary data.</text>
</comment>
<organism evidence="2 3">
    <name type="scientific">Cercophora newfieldiana</name>
    <dbReference type="NCBI Taxonomy" id="92897"/>
    <lineage>
        <taxon>Eukaryota</taxon>
        <taxon>Fungi</taxon>
        <taxon>Dikarya</taxon>
        <taxon>Ascomycota</taxon>
        <taxon>Pezizomycotina</taxon>
        <taxon>Sordariomycetes</taxon>
        <taxon>Sordariomycetidae</taxon>
        <taxon>Sordariales</taxon>
        <taxon>Lasiosphaeriaceae</taxon>
        <taxon>Cercophora</taxon>
    </lineage>
</organism>
<dbReference type="EMBL" id="JAULSV010000005">
    <property type="protein sequence ID" value="KAK0643855.1"/>
    <property type="molecule type" value="Genomic_DNA"/>
</dbReference>
<dbReference type="Proteomes" id="UP001174936">
    <property type="component" value="Unassembled WGS sequence"/>
</dbReference>
<accession>A0AA39Y1T4</accession>
<proteinExistence type="predicted"/>
<feature type="signal peptide" evidence="1">
    <location>
        <begin position="1"/>
        <end position="21"/>
    </location>
</feature>
<gene>
    <name evidence="2" type="ORF">B0T16DRAFT_416730</name>
</gene>
<protein>
    <recommendedName>
        <fullName evidence="4">Secreted protein</fullName>
    </recommendedName>
</protein>
<evidence type="ECO:0000313" key="2">
    <source>
        <dbReference type="EMBL" id="KAK0643855.1"/>
    </source>
</evidence>
<keyword evidence="1" id="KW-0732">Signal</keyword>